<dbReference type="Gene3D" id="3.40.50.150">
    <property type="entry name" value="Vaccinia Virus protein VP39"/>
    <property type="match status" value="1"/>
</dbReference>
<proteinExistence type="predicted"/>
<comment type="caution">
    <text evidence="5">The sequence shown here is derived from an EMBL/GenBank/DDBJ whole genome shotgun (WGS) entry which is preliminary data.</text>
</comment>
<dbReference type="PANTHER" id="PTHR43464:SF19">
    <property type="entry name" value="UBIQUINONE BIOSYNTHESIS O-METHYLTRANSFERASE, MITOCHONDRIAL"/>
    <property type="match status" value="1"/>
</dbReference>
<evidence type="ECO:0000313" key="6">
    <source>
        <dbReference type="Proteomes" id="UP001592530"/>
    </source>
</evidence>
<dbReference type="CDD" id="cd02440">
    <property type="entry name" value="AdoMet_MTases"/>
    <property type="match status" value="1"/>
</dbReference>
<keyword evidence="3" id="KW-0949">S-adenosyl-L-methionine</keyword>
<dbReference type="PANTHER" id="PTHR43464">
    <property type="entry name" value="METHYLTRANSFERASE"/>
    <property type="match status" value="1"/>
</dbReference>
<evidence type="ECO:0000256" key="2">
    <source>
        <dbReference type="ARBA" id="ARBA00022679"/>
    </source>
</evidence>
<feature type="domain" description="Methyltransferase" evidence="4">
    <location>
        <begin position="53"/>
        <end position="147"/>
    </location>
</feature>
<dbReference type="EC" id="2.1.-.-" evidence="5"/>
<dbReference type="Proteomes" id="UP001592530">
    <property type="component" value="Unassembled WGS sequence"/>
</dbReference>
<evidence type="ECO:0000256" key="3">
    <source>
        <dbReference type="ARBA" id="ARBA00022691"/>
    </source>
</evidence>
<evidence type="ECO:0000313" key="5">
    <source>
        <dbReference type="EMBL" id="MFC1430913.1"/>
    </source>
</evidence>
<keyword evidence="1 5" id="KW-0489">Methyltransferase</keyword>
<evidence type="ECO:0000259" key="4">
    <source>
        <dbReference type="Pfam" id="PF13649"/>
    </source>
</evidence>
<evidence type="ECO:0000256" key="1">
    <source>
        <dbReference type="ARBA" id="ARBA00022603"/>
    </source>
</evidence>
<name>A0ABV6WY11_9ACTN</name>
<dbReference type="EMBL" id="JBHEZY010000003">
    <property type="protein sequence ID" value="MFC1430913.1"/>
    <property type="molecule type" value="Genomic_DNA"/>
</dbReference>
<keyword evidence="2 5" id="KW-0808">Transferase</keyword>
<accession>A0ABV6WY11</accession>
<dbReference type="InterPro" id="IPR029063">
    <property type="entry name" value="SAM-dependent_MTases_sf"/>
</dbReference>
<reference evidence="5 6" key="1">
    <citation type="submission" date="2024-09" db="EMBL/GenBank/DDBJ databases">
        <authorList>
            <person name="Lee S.D."/>
        </authorList>
    </citation>
    <scope>NUCLEOTIDE SEQUENCE [LARGE SCALE GENOMIC DNA]</scope>
    <source>
        <strain evidence="5 6">N1-3</strain>
    </source>
</reference>
<sequence length="223" mass="24318">MAEHPSQDSANVSGNNPWQRLDDLYTTRPPWEIGHPQPEFLRLARSGAIRGRVLDIGCGTGEHVLMCTDLGLDATGLDLAATALRTAQDKARSHGSAARFLHHDARRLAELGEQFDTVLDCGLFHMLDVDDRPAFTRGLHAALRPGGRYFMLCFSDLERPREPGTVGPHRLTRDALTATFADTLRIDSLERATIEITLDPAGIHAWLAAMTKAPAQAPAQAPA</sequence>
<dbReference type="RefSeq" id="WP_380550918.1">
    <property type="nucleotide sequence ID" value="NZ_JBHEZY010000003.1"/>
</dbReference>
<dbReference type="GO" id="GO:0032259">
    <property type="term" value="P:methylation"/>
    <property type="evidence" value="ECO:0007669"/>
    <property type="project" value="UniProtKB-KW"/>
</dbReference>
<protein>
    <submittedName>
        <fullName evidence="5">Class I SAM-dependent methyltransferase</fullName>
        <ecNumber evidence="5">2.1.-.-</ecNumber>
    </submittedName>
</protein>
<dbReference type="Pfam" id="PF13649">
    <property type="entry name" value="Methyltransf_25"/>
    <property type="match status" value="1"/>
</dbReference>
<dbReference type="GO" id="GO:0008168">
    <property type="term" value="F:methyltransferase activity"/>
    <property type="evidence" value="ECO:0007669"/>
    <property type="project" value="UniProtKB-KW"/>
</dbReference>
<dbReference type="SUPFAM" id="SSF53335">
    <property type="entry name" value="S-adenosyl-L-methionine-dependent methyltransferases"/>
    <property type="match status" value="1"/>
</dbReference>
<dbReference type="InterPro" id="IPR041698">
    <property type="entry name" value="Methyltransf_25"/>
</dbReference>
<organism evidence="5 6">
    <name type="scientific">Streptacidiphilus alkalitolerans</name>
    <dbReference type="NCBI Taxonomy" id="3342712"/>
    <lineage>
        <taxon>Bacteria</taxon>
        <taxon>Bacillati</taxon>
        <taxon>Actinomycetota</taxon>
        <taxon>Actinomycetes</taxon>
        <taxon>Kitasatosporales</taxon>
        <taxon>Streptomycetaceae</taxon>
        <taxon>Streptacidiphilus</taxon>
    </lineage>
</organism>
<gene>
    <name evidence="5" type="ORF">ACEZDB_09605</name>
</gene>